<reference evidence="3" key="1">
    <citation type="journal article" date="2013" name="J. Plant Res.">
        <title>Effect of fungi and light on seed germination of three Opuntia species from semiarid lands of central Mexico.</title>
        <authorList>
            <person name="Delgado-Sanchez P."/>
            <person name="Jimenez-Bremont J.F."/>
            <person name="Guerrero-Gonzalez Mde L."/>
            <person name="Flores J."/>
        </authorList>
    </citation>
    <scope>NUCLEOTIDE SEQUENCE</scope>
    <source>
        <tissue evidence="3">Cladode</tissue>
    </source>
</reference>
<evidence type="ECO:0000313" key="3">
    <source>
        <dbReference type="EMBL" id="MBA4648505.1"/>
    </source>
</evidence>
<protein>
    <recommendedName>
        <fullName evidence="2">DUF7798 domain-containing protein</fullName>
    </recommendedName>
</protein>
<proteinExistence type="predicted"/>
<feature type="compositionally biased region" description="Acidic residues" evidence="1">
    <location>
        <begin position="84"/>
        <end position="108"/>
    </location>
</feature>
<feature type="compositionally biased region" description="Gly residues" evidence="1">
    <location>
        <begin position="29"/>
        <end position="38"/>
    </location>
</feature>
<feature type="domain" description="DUF7798" evidence="2">
    <location>
        <begin position="234"/>
        <end position="503"/>
    </location>
</feature>
<feature type="region of interest" description="Disordered" evidence="1">
    <location>
        <begin position="72"/>
        <end position="110"/>
    </location>
</feature>
<dbReference type="AlphaFoldDB" id="A0A7C9DUQ5"/>
<feature type="region of interest" description="Disordered" evidence="1">
    <location>
        <begin position="299"/>
        <end position="319"/>
    </location>
</feature>
<feature type="compositionally biased region" description="Basic and acidic residues" evidence="1">
    <location>
        <begin position="1"/>
        <end position="19"/>
    </location>
</feature>
<organism evidence="3">
    <name type="scientific">Opuntia streptacantha</name>
    <name type="common">Prickly pear cactus</name>
    <name type="synonym">Opuntia cardona</name>
    <dbReference type="NCBI Taxonomy" id="393608"/>
    <lineage>
        <taxon>Eukaryota</taxon>
        <taxon>Viridiplantae</taxon>
        <taxon>Streptophyta</taxon>
        <taxon>Embryophyta</taxon>
        <taxon>Tracheophyta</taxon>
        <taxon>Spermatophyta</taxon>
        <taxon>Magnoliopsida</taxon>
        <taxon>eudicotyledons</taxon>
        <taxon>Gunneridae</taxon>
        <taxon>Pentapetalae</taxon>
        <taxon>Caryophyllales</taxon>
        <taxon>Cactineae</taxon>
        <taxon>Cactaceae</taxon>
        <taxon>Opuntioideae</taxon>
        <taxon>Opuntia</taxon>
    </lineage>
</organism>
<accession>A0A7C9DUQ5</accession>
<reference evidence="3" key="2">
    <citation type="submission" date="2020-07" db="EMBL/GenBank/DDBJ databases">
        <authorList>
            <person name="Vera ALvarez R."/>
            <person name="Arias-Moreno D.M."/>
            <person name="Jimenez-Jacinto V."/>
            <person name="Jimenez-Bremont J.F."/>
            <person name="Swaminathan K."/>
            <person name="Moose S.P."/>
            <person name="Guerrero-Gonzalez M.L."/>
            <person name="Marino-Ramirez L."/>
            <person name="Landsman D."/>
            <person name="Rodriguez-Kessler M."/>
            <person name="Delgado-Sanchez P."/>
        </authorList>
    </citation>
    <scope>NUCLEOTIDE SEQUENCE</scope>
    <source>
        <tissue evidence="3">Cladode</tissue>
    </source>
</reference>
<name>A0A7C9DUQ5_OPUST</name>
<dbReference type="InterPro" id="IPR056700">
    <property type="entry name" value="DUF7798"/>
</dbReference>
<dbReference type="Pfam" id="PF25074">
    <property type="entry name" value="DUF7798"/>
    <property type="match status" value="1"/>
</dbReference>
<dbReference type="PANTHER" id="PTHR36011:SF1">
    <property type="entry name" value="BAT2 DOMAIN PROTEIN"/>
    <property type="match status" value="1"/>
</dbReference>
<dbReference type="EMBL" id="GISG01156017">
    <property type="protein sequence ID" value="MBA4648505.1"/>
    <property type="molecule type" value="Transcribed_RNA"/>
</dbReference>
<evidence type="ECO:0000259" key="2">
    <source>
        <dbReference type="Pfam" id="PF25074"/>
    </source>
</evidence>
<feature type="compositionally biased region" description="Basic and acidic residues" evidence="1">
    <location>
        <begin position="301"/>
        <end position="310"/>
    </location>
</feature>
<evidence type="ECO:0000256" key="1">
    <source>
        <dbReference type="SAM" id="MobiDB-lite"/>
    </source>
</evidence>
<feature type="region of interest" description="Disordered" evidence="1">
    <location>
        <begin position="1"/>
        <end position="38"/>
    </location>
</feature>
<sequence>MEEADTKPMVEKEEVDKEPTAAAPEVEKGGSGGGGWGGWGFSPLSYLSDLQKAAAVAAEEISRNAAAVAQTAAKSISDVQIVTEDTESTEGKDDTEDSASEGQDGDEEEKIRKATLDKLEKAGRDTFFSQGLKVIDDSVENLASGAWKALGTAWKGGSEFIQKLEHSVAESVQQGGTPGSGAPSLLETGKAITFKGMQVLENVGKETMDLLISETGFEVEKKSDGADHQVDEEVSFDRCFYIYGGPEQLEELEALSSHYTLLFNRRKSKLSPEQKSFYEGKVKQVQLILDLSAETEEAAVEPDKGKKIETGADGSDEEMKSLRDASVSKAADMAAGFTSALAGLAANDIVQRTTGRLESIHSEGVHRLSEICCFAASQLLMLAKSVISSANKIQEENADDEIMKIKWPEDSLEKARIIRSKAQSMSESLEAVSNSFITGISDVAGAYVAAMKSTAAAEAPPENSIQDKASTLSENLRADKVTAISKIQDGLQHLCFVVVSTSMPSA</sequence>
<dbReference type="PANTHER" id="PTHR36011">
    <property type="entry name" value="BAT2 DOMAIN PROTEIN"/>
    <property type="match status" value="1"/>
</dbReference>